<reference evidence="2" key="1">
    <citation type="submission" date="2022-01" db="EMBL/GenBank/DDBJ databases">
        <authorList>
            <person name="Jo J.-H."/>
            <person name="Im W.-T."/>
        </authorList>
    </citation>
    <scope>NUCLEOTIDE SEQUENCE</scope>
    <source>
        <strain evidence="2">XY25</strain>
    </source>
</reference>
<keyword evidence="3" id="KW-1185">Reference proteome</keyword>
<proteinExistence type="predicted"/>
<feature type="region of interest" description="Disordered" evidence="1">
    <location>
        <begin position="203"/>
        <end position="228"/>
    </location>
</feature>
<dbReference type="InterPro" id="IPR017008">
    <property type="entry name" value="UCP032817-like"/>
</dbReference>
<name>A0ABS9JWY2_9RHOO</name>
<feature type="compositionally biased region" description="Gly residues" evidence="1">
    <location>
        <begin position="217"/>
        <end position="228"/>
    </location>
</feature>
<evidence type="ECO:0000313" key="2">
    <source>
        <dbReference type="EMBL" id="MCG2575415.1"/>
    </source>
</evidence>
<comment type="caution">
    <text evidence="2">The sequence shown here is derived from an EMBL/GenBank/DDBJ whole genome shotgun (WGS) entry which is preliminary data.</text>
</comment>
<accession>A0ABS9JWY2</accession>
<feature type="compositionally biased region" description="Low complexity" evidence="1">
    <location>
        <begin position="203"/>
        <end position="216"/>
    </location>
</feature>
<organism evidence="2 3">
    <name type="scientific">Dechloromonas hankyongensis</name>
    <dbReference type="NCBI Taxonomy" id="2908002"/>
    <lineage>
        <taxon>Bacteria</taxon>
        <taxon>Pseudomonadati</taxon>
        <taxon>Pseudomonadota</taxon>
        <taxon>Betaproteobacteria</taxon>
        <taxon>Rhodocyclales</taxon>
        <taxon>Azonexaceae</taxon>
        <taxon>Dechloromonas</taxon>
    </lineage>
</organism>
<evidence type="ECO:0000313" key="3">
    <source>
        <dbReference type="Proteomes" id="UP001165384"/>
    </source>
</evidence>
<gene>
    <name evidence="2" type="ORF">LZ012_00235</name>
</gene>
<dbReference type="RefSeq" id="WP_275706317.1">
    <property type="nucleotide sequence ID" value="NZ_JAKLTN010000001.1"/>
</dbReference>
<sequence>MKFLLAALLLAITYLGWRHWRKTAQARYLDDFPLHKLLDRRLAARRPELDAAQRATVLDGLREYFLFCRQAGRRMVAMPSQAADDAWHEFILFTRQYDAFCRQAFGRFLHHTPAEAMRSPTQASEGLRRAWRLACAHEGIDRNKPDRLPRLFALDAHLGIAGGFAYQLDCMAARQGGDASGYCASHIGCSSGYGGGGGSGCSGDSDSGYSGSDSGSSGCGGGCGGGGD</sequence>
<dbReference type="PIRSF" id="PIRSF032817">
    <property type="entry name" value="UCP032817"/>
    <property type="match status" value="1"/>
</dbReference>
<evidence type="ECO:0000256" key="1">
    <source>
        <dbReference type="SAM" id="MobiDB-lite"/>
    </source>
</evidence>
<dbReference type="EMBL" id="JAKLTN010000001">
    <property type="protein sequence ID" value="MCG2575415.1"/>
    <property type="molecule type" value="Genomic_DNA"/>
</dbReference>
<dbReference type="Proteomes" id="UP001165384">
    <property type="component" value="Unassembled WGS sequence"/>
</dbReference>
<protein>
    <submittedName>
        <fullName evidence="2">Uncharacterized protein</fullName>
    </submittedName>
</protein>